<keyword evidence="2" id="KW-0378">Hydrolase</keyword>
<accession>A0A2H0BUD2</accession>
<dbReference type="SUPFAM" id="SSF144052">
    <property type="entry name" value="Thermophilic metalloprotease-like"/>
    <property type="match status" value="1"/>
</dbReference>
<dbReference type="EMBL" id="PCTA01000030">
    <property type="protein sequence ID" value="PIP61297.1"/>
    <property type="molecule type" value="Genomic_DNA"/>
</dbReference>
<dbReference type="PANTHER" id="PTHR34448:SF1">
    <property type="entry name" value="BLL6088 PROTEIN"/>
    <property type="match status" value="1"/>
</dbReference>
<dbReference type="Pfam" id="PF26233">
    <property type="entry name" value="NicX"/>
    <property type="match status" value="1"/>
</dbReference>
<proteinExistence type="predicted"/>
<keyword evidence="2" id="KW-0645">Protease</keyword>
<dbReference type="GO" id="GO:0006508">
    <property type="term" value="P:proteolysis"/>
    <property type="evidence" value="ECO:0007669"/>
    <property type="project" value="InterPro"/>
</dbReference>
<evidence type="ECO:0000313" key="3">
    <source>
        <dbReference type="Proteomes" id="UP000231246"/>
    </source>
</evidence>
<reference evidence="2 3" key="1">
    <citation type="submission" date="2017-09" db="EMBL/GenBank/DDBJ databases">
        <title>Depth-based differentiation of microbial function through sediment-hosted aquifers and enrichment of novel symbionts in the deep terrestrial subsurface.</title>
        <authorList>
            <person name="Probst A.J."/>
            <person name="Ladd B."/>
            <person name="Jarett J.K."/>
            <person name="Geller-Mcgrath D.E."/>
            <person name="Sieber C.M."/>
            <person name="Emerson J.B."/>
            <person name="Anantharaman K."/>
            <person name="Thomas B.C."/>
            <person name="Malmstrom R."/>
            <person name="Stieglmeier M."/>
            <person name="Klingl A."/>
            <person name="Woyke T."/>
            <person name="Ryan C.M."/>
            <person name="Banfield J.F."/>
        </authorList>
    </citation>
    <scope>NUCLEOTIDE SEQUENCE [LARGE SCALE GENOMIC DNA]</scope>
    <source>
        <strain evidence="2">CG22_combo_CG10-13_8_21_14_all_38_20</strain>
    </source>
</reference>
<keyword evidence="1" id="KW-0479">Metal-binding</keyword>
<dbReference type="GO" id="GO:0004177">
    <property type="term" value="F:aminopeptidase activity"/>
    <property type="evidence" value="ECO:0007669"/>
    <property type="project" value="UniProtKB-KW"/>
</dbReference>
<dbReference type="InterPro" id="IPR058739">
    <property type="entry name" value="NicX"/>
</dbReference>
<dbReference type="Proteomes" id="UP000231246">
    <property type="component" value="Unassembled WGS sequence"/>
</dbReference>
<comment type="caution">
    <text evidence="2">The sequence shown here is derived from an EMBL/GenBank/DDBJ whole genome shotgun (WGS) entry which is preliminary data.</text>
</comment>
<name>A0A2H0BUD2_9BACT</name>
<dbReference type="AlphaFoldDB" id="A0A2H0BUD2"/>
<keyword evidence="2" id="KW-0031">Aminopeptidase</keyword>
<sequence>MEIEKVVEQNSKIRSLTTQEYQIGRNVMEACMYVQPSEKVLIVTDPEEYKNAAIFFEAAKEFTDSVKLISFSGMHKNAQEPPPEIVQEIIAADVAILITKHSLTHTKGRLDGTKSKTRIATMPGITQEIIMRTLGVDYSEVAALSIKIANILTKSKKGKLTAEGGTDITFSIAGRAGIADTGLFVKKGAEGNLPAGEAFIAPLEGTTNGIIVFDGSFDAIELNQPIITEIQDGKVISIKGGKPADILKRRMDSAGEAAYNIAELGIGTNSAAELSSNLLEAEKVFGTVHVAMGSNITFGGTVSVPFHSDGVILSPTLKVDDILILDRGSFRW</sequence>
<organism evidence="2 3">
    <name type="scientific">Candidatus Roizmanbacteria bacterium CG22_combo_CG10-13_8_21_14_all_38_20</name>
    <dbReference type="NCBI Taxonomy" id="1974862"/>
    <lineage>
        <taxon>Bacteria</taxon>
        <taxon>Candidatus Roizmaniibacteriota</taxon>
    </lineage>
</organism>
<evidence type="ECO:0000256" key="1">
    <source>
        <dbReference type="ARBA" id="ARBA00022723"/>
    </source>
</evidence>
<protein>
    <submittedName>
        <fullName evidence="2">Leucyl aminopeptidase</fullName>
    </submittedName>
</protein>
<dbReference type="InterPro" id="IPR052170">
    <property type="entry name" value="M29_Exopeptidase"/>
</dbReference>
<dbReference type="GO" id="GO:0046872">
    <property type="term" value="F:metal ion binding"/>
    <property type="evidence" value="ECO:0007669"/>
    <property type="project" value="UniProtKB-KW"/>
</dbReference>
<gene>
    <name evidence="2" type="ORF">COW99_04765</name>
</gene>
<evidence type="ECO:0000313" key="2">
    <source>
        <dbReference type="EMBL" id="PIP61297.1"/>
    </source>
</evidence>
<dbReference type="PANTHER" id="PTHR34448">
    <property type="entry name" value="AMINOPEPTIDASE"/>
    <property type="match status" value="1"/>
</dbReference>